<sequence length="602" mass="67398">MSTTTSSSSSLSFCLDSLPATLSQRIFRRNELPPNDNASFVLYVPTVVLRKRHNPAFALACHLANHYQVPVLVLAVVLDDAHLPNNHHSKPIVLTARRMAFCLEALQSACPQWQAHGAGVAIRLHGPQCRTPHHLTLARNAVAVVTDEPFVHPYRTLVSSLEKAVTSALFSVDGSTTVPPVQVLKRQQRDEQGNLIYTNVPQKAWKWLELSKAYRKEHVVGVVQKGHLEAPPLDKTLPPDFFLSTDDTSLSSLRDILPSDWKSLDTPAPGKRPWTVADLAGIASLKEWVLQSWPGVDTSVPPCAQTHGSHQAGMARWNQFRDHHLQDYATLRNTITHPHAVSRMSCYLNYGVVSIFDIVHDTWETKKIKGCSKGANKFEDEVVKWREVGYCHAFATPHYNLPAAVPTWASRWFATQQQQQQQQQQQPLVVAYSLETLETGATREEEWNAMQRYLVETGELHNNARMTWGKTMVHWQKHNHDLAQVLHQMVYVNDRYALDGLSPPSYAGLLWCFGWCDKPKNKQGAISEKPASRYRASADAFVRAKEVLLAGPQAEVMTPAQSPRKQRRSSEASKGKKSTSTTHGGSPTKKQKSIDSYFKAVG</sequence>
<feature type="region of interest" description="Disordered" evidence="1">
    <location>
        <begin position="552"/>
        <end position="602"/>
    </location>
</feature>
<dbReference type="Gene3D" id="1.25.40.80">
    <property type="match status" value="1"/>
</dbReference>
<dbReference type="AlphaFoldDB" id="A0A9N8DAA6"/>
<dbReference type="Gene3D" id="3.40.50.620">
    <property type="entry name" value="HUPs"/>
    <property type="match status" value="1"/>
</dbReference>
<dbReference type="PROSITE" id="PS51645">
    <property type="entry name" value="PHR_CRY_ALPHA_BETA"/>
    <property type="match status" value="1"/>
</dbReference>
<evidence type="ECO:0000256" key="1">
    <source>
        <dbReference type="SAM" id="MobiDB-lite"/>
    </source>
</evidence>
<dbReference type="Gene3D" id="1.10.579.10">
    <property type="entry name" value="DNA Cyclobutane Dipyrimidine Photolyase, subunit A, domain 3"/>
    <property type="match status" value="1"/>
</dbReference>
<reference evidence="3" key="1">
    <citation type="submission" date="2020-06" db="EMBL/GenBank/DDBJ databases">
        <authorList>
            <consortium name="Plant Systems Biology data submission"/>
        </authorList>
    </citation>
    <scope>NUCLEOTIDE SEQUENCE</scope>
    <source>
        <strain evidence="3">D6</strain>
    </source>
</reference>
<dbReference type="SUPFAM" id="SSF52425">
    <property type="entry name" value="Cryptochrome/photolyase, N-terminal domain"/>
    <property type="match status" value="1"/>
</dbReference>
<dbReference type="EMBL" id="CAICTM010000050">
    <property type="protein sequence ID" value="CAB9498984.1"/>
    <property type="molecule type" value="Genomic_DNA"/>
</dbReference>
<protein>
    <submittedName>
        <fullName evidence="3">Deoxyribodipyrimidine photo-lyase</fullName>
    </submittedName>
</protein>
<feature type="domain" description="Photolyase/cryptochrome alpha/beta" evidence="2">
    <location>
        <begin position="39"/>
        <end position="180"/>
    </location>
</feature>
<dbReference type="SUPFAM" id="SSF48173">
    <property type="entry name" value="Cryptochrome/photolyase FAD-binding domain"/>
    <property type="match status" value="1"/>
</dbReference>
<dbReference type="InterPro" id="IPR006050">
    <property type="entry name" value="DNA_photolyase_N"/>
</dbReference>
<dbReference type="InterPro" id="IPR014729">
    <property type="entry name" value="Rossmann-like_a/b/a_fold"/>
</dbReference>
<dbReference type="Proteomes" id="UP001153069">
    <property type="component" value="Unassembled WGS sequence"/>
</dbReference>
<evidence type="ECO:0000259" key="2">
    <source>
        <dbReference type="PROSITE" id="PS51645"/>
    </source>
</evidence>
<evidence type="ECO:0000313" key="4">
    <source>
        <dbReference type="Proteomes" id="UP001153069"/>
    </source>
</evidence>
<dbReference type="InterPro" id="IPR036134">
    <property type="entry name" value="Crypto/Photolyase_FAD-like_sf"/>
</dbReference>
<dbReference type="PANTHER" id="PTHR10211:SF0">
    <property type="entry name" value="DEOXYRIBODIPYRIMIDINE PHOTO-LYASE"/>
    <property type="match status" value="1"/>
</dbReference>
<organism evidence="3 4">
    <name type="scientific">Seminavis robusta</name>
    <dbReference type="NCBI Taxonomy" id="568900"/>
    <lineage>
        <taxon>Eukaryota</taxon>
        <taxon>Sar</taxon>
        <taxon>Stramenopiles</taxon>
        <taxon>Ochrophyta</taxon>
        <taxon>Bacillariophyta</taxon>
        <taxon>Bacillariophyceae</taxon>
        <taxon>Bacillariophycidae</taxon>
        <taxon>Naviculales</taxon>
        <taxon>Naviculaceae</taxon>
        <taxon>Seminavis</taxon>
    </lineage>
</organism>
<evidence type="ECO:0000313" key="3">
    <source>
        <dbReference type="EMBL" id="CAB9498984.1"/>
    </source>
</evidence>
<proteinExistence type="predicted"/>
<dbReference type="OrthoDB" id="5368863at2759"/>
<name>A0A9N8DAA6_9STRA</name>
<dbReference type="InterPro" id="IPR052219">
    <property type="entry name" value="Photolyase_Class-2"/>
</dbReference>
<keyword evidence="4" id="KW-1185">Reference proteome</keyword>
<dbReference type="InterPro" id="IPR036155">
    <property type="entry name" value="Crypto/Photolyase_N_sf"/>
</dbReference>
<dbReference type="PANTHER" id="PTHR10211">
    <property type="entry name" value="DEOXYRIBODIPYRIMIDINE PHOTOLYASE"/>
    <property type="match status" value="1"/>
</dbReference>
<gene>
    <name evidence="3" type="ORF">SEMRO_50_G029020.1</name>
</gene>
<accession>A0A9N8DAA6</accession>
<comment type="caution">
    <text evidence="3">The sequence shown here is derived from an EMBL/GenBank/DDBJ whole genome shotgun (WGS) entry which is preliminary data.</text>
</comment>